<dbReference type="InterPro" id="IPR001214">
    <property type="entry name" value="SET_dom"/>
</dbReference>
<feature type="domain" description="SET" evidence="1">
    <location>
        <begin position="75"/>
        <end position="231"/>
    </location>
</feature>
<comment type="caution">
    <text evidence="2">The sequence shown here is derived from an EMBL/GenBank/DDBJ whole genome shotgun (WGS) entry which is preliminary data.</text>
</comment>
<dbReference type="InterPro" id="IPR046341">
    <property type="entry name" value="SET_dom_sf"/>
</dbReference>
<evidence type="ECO:0000313" key="3">
    <source>
        <dbReference type="Proteomes" id="UP001303889"/>
    </source>
</evidence>
<dbReference type="Proteomes" id="UP001303889">
    <property type="component" value="Unassembled WGS sequence"/>
</dbReference>
<dbReference type="Pfam" id="PF00856">
    <property type="entry name" value="SET"/>
    <property type="match status" value="1"/>
</dbReference>
<sequence length="383" mass="42472">MAARQHAWTHSLPCFQPNWADDPICVFTDTTFAAGRGISLVTTPRRANYVATTPAFAEPETVGDINQDLGGSVPAKYEMRELPGKGMGLIATAHIRRGEPIMANTASLMIDYRAFNELTKPEYKELQAHAVDNLPASHRALVLGLSTHTSSPLPHIELVDRIAATNGFDIDPDETDTDQHHSFFVLFPSIARMNHDCRPNAEYVFDHGTLSQVVNAARDIAPGEELTLGYINPLMPRAQRLAKLKRNWGFDCGCASCTLERARADESDARIAQIEKLKGELREWGPDSRACPEMAELLIALYDMENMWTAVHEAYTLAALEFNAVGEPWTAVKYARMAVEFGIPMVGEADDDMGEMAKVAEDPWSHWSWERRVRGENSEGASS</sequence>
<organism evidence="2 3">
    <name type="scientific">Staphylotrichum tortipilum</name>
    <dbReference type="NCBI Taxonomy" id="2831512"/>
    <lineage>
        <taxon>Eukaryota</taxon>
        <taxon>Fungi</taxon>
        <taxon>Dikarya</taxon>
        <taxon>Ascomycota</taxon>
        <taxon>Pezizomycotina</taxon>
        <taxon>Sordariomycetes</taxon>
        <taxon>Sordariomycetidae</taxon>
        <taxon>Sordariales</taxon>
        <taxon>Chaetomiaceae</taxon>
        <taxon>Staphylotrichum</taxon>
    </lineage>
</organism>
<accession>A0AAN6MD94</accession>
<reference evidence="2" key="1">
    <citation type="journal article" date="2023" name="Mol. Phylogenet. Evol.">
        <title>Genome-scale phylogeny and comparative genomics of the fungal order Sordariales.</title>
        <authorList>
            <person name="Hensen N."/>
            <person name="Bonometti L."/>
            <person name="Westerberg I."/>
            <person name="Brannstrom I.O."/>
            <person name="Guillou S."/>
            <person name="Cros-Aarteil S."/>
            <person name="Calhoun S."/>
            <person name="Haridas S."/>
            <person name="Kuo A."/>
            <person name="Mondo S."/>
            <person name="Pangilinan J."/>
            <person name="Riley R."/>
            <person name="LaButti K."/>
            <person name="Andreopoulos B."/>
            <person name="Lipzen A."/>
            <person name="Chen C."/>
            <person name="Yan M."/>
            <person name="Daum C."/>
            <person name="Ng V."/>
            <person name="Clum A."/>
            <person name="Steindorff A."/>
            <person name="Ohm R.A."/>
            <person name="Martin F."/>
            <person name="Silar P."/>
            <person name="Natvig D.O."/>
            <person name="Lalanne C."/>
            <person name="Gautier V."/>
            <person name="Ament-Velasquez S.L."/>
            <person name="Kruys A."/>
            <person name="Hutchinson M.I."/>
            <person name="Powell A.J."/>
            <person name="Barry K."/>
            <person name="Miller A.N."/>
            <person name="Grigoriev I.V."/>
            <person name="Debuchy R."/>
            <person name="Gladieux P."/>
            <person name="Hiltunen Thoren M."/>
            <person name="Johannesson H."/>
        </authorList>
    </citation>
    <scope>NUCLEOTIDE SEQUENCE</scope>
    <source>
        <strain evidence="2">CBS 103.79</strain>
    </source>
</reference>
<dbReference type="AlphaFoldDB" id="A0AAN6MD94"/>
<evidence type="ECO:0000259" key="1">
    <source>
        <dbReference type="PROSITE" id="PS50280"/>
    </source>
</evidence>
<keyword evidence="3" id="KW-1185">Reference proteome</keyword>
<evidence type="ECO:0000313" key="2">
    <source>
        <dbReference type="EMBL" id="KAK3898837.1"/>
    </source>
</evidence>
<gene>
    <name evidence="2" type="ORF">C8A05DRAFT_46945</name>
</gene>
<protein>
    <recommendedName>
        <fullName evidence="1">SET domain-containing protein</fullName>
    </recommendedName>
</protein>
<dbReference type="PANTHER" id="PTHR47332:SF6">
    <property type="entry name" value="SET DOMAIN-CONTAINING PROTEIN"/>
    <property type="match status" value="1"/>
</dbReference>
<reference evidence="2" key="2">
    <citation type="submission" date="2023-05" db="EMBL/GenBank/DDBJ databases">
        <authorList>
            <consortium name="Lawrence Berkeley National Laboratory"/>
            <person name="Steindorff A."/>
            <person name="Hensen N."/>
            <person name="Bonometti L."/>
            <person name="Westerberg I."/>
            <person name="Brannstrom I.O."/>
            <person name="Guillou S."/>
            <person name="Cros-Aarteil S."/>
            <person name="Calhoun S."/>
            <person name="Haridas S."/>
            <person name="Kuo A."/>
            <person name="Mondo S."/>
            <person name="Pangilinan J."/>
            <person name="Riley R."/>
            <person name="Labutti K."/>
            <person name="Andreopoulos B."/>
            <person name="Lipzen A."/>
            <person name="Chen C."/>
            <person name="Yanf M."/>
            <person name="Daum C."/>
            <person name="Ng V."/>
            <person name="Clum A."/>
            <person name="Ohm R."/>
            <person name="Martin F."/>
            <person name="Silar P."/>
            <person name="Natvig D."/>
            <person name="Lalanne C."/>
            <person name="Gautier V."/>
            <person name="Ament-Velasquez S.L."/>
            <person name="Kruys A."/>
            <person name="Hutchinson M.I."/>
            <person name="Powell A.J."/>
            <person name="Barry K."/>
            <person name="Miller A.N."/>
            <person name="Grigoriev I.V."/>
            <person name="Debuchy R."/>
            <person name="Gladieux P."/>
            <person name="Thoren M.H."/>
            <person name="Johannesson H."/>
        </authorList>
    </citation>
    <scope>NUCLEOTIDE SEQUENCE</scope>
    <source>
        <strain evidence="2">CBS 103.79</strain>
    </source>
</reference>
<dbReference type="Gene3D" id="1.10.220.160">
    <property type="match status" value="1"/>
</dbReference>
<dbReference type="PANTHER" id="PTHR47332">
    <property type="entry name" value="SET DOMAIN-CONTAINING PROTEIN 5"/>
    <property type="match status" value="1"/>
</dbReference>
<dbReference type="SUPFAM" id="SSF82199">
    <property type="entry name" value="SET domain"/>
    <property type="match status" value="1"/>
</dbReference>
<dbReference type="InterPro" id="IPR053185">
    <property type="entry name" value="SET_domain_protein"/>
</dbReference>
<dbReference type="Gene3D" id="2.170.270.10">
    <property type="entry name" value="SET domain"/>
    <property type="match status" value="1"/>
</dbReference>
<dbReference type="CDD" id="cd20071">
    <property type="entry name" value="SET_SMYD"/>
    <property type="match status" value="1"/>
</dbReference>
<proteinExistence type="predicted"/>
<name>A0AAN6MD94_9PEZI</name>
<dbReference type="PROSITE" id="PS50280">
    <property type="entry name" value="SET"/>
    <property type="match status" value="1"/>
</dbReference>
<dbReference type="EMBL" id="MU855872">
    <property type="protein sequence ID" value="KAK3898837.1"/>
    <property type="molecule type" value="Genomic_DNA"/>
</dbReference>
<dbReference type="SMART" id="SM00317">
    <property type="entry name" value="SET"/>
    <property type="match status" value="1"/>
</dbReference>